<dbReference type="EMBL" id="CP003746">
    <property type="protein sequence ID" value="AGN11339.1"/>
    <property type="molecule type" value="Genomic_DNA"/>
</dbReference>
<dbReference type="AlphaFoldDB" id="R9S5Q9"/>
<dbReference type="SUPFAM" id="SSF52402">
    <property type="entry name" value="Adenine nucleotide alpha hydrolases-like"/>
    <property type="match status" value="2"/>
</dbReference>
<dbReference type="HOGENOM" id="CLU_049301_1_2_6"/>
<comment type="similarity">
    <text evidence="2">Belongs to the universal stress protein A family.</text>
</comment>
<evidence type="ECO:0000256" key="4">
    <source>
        <dbReference type="ARBA" id="ARBA00037131"/>
    </source>
</evidence>
<keyword evidence="3" id="KW-0963">Cytoplasm</keyword>
<name>R9S5Q9_SIMAS</name>
<feature type="domain" description="UspA" evidence="5">
    <location>
        <begin position="4"/>
        <end position="142"/>
    </location>
</feature>
<dbReference type="PANTHER" id="PTHR47892:SF1">
    <property type="entry name" value="UNIVERSAL STRESS PROTEIN E"/>
    <property type="match status" value="1"/>
</dbReference>
<accession>R9S5Q9</accession>
<dbReference type="PRINTS" id="PR01438">
    <property type="entry name" value="UNVRSLSTRESS"/>
</dbReference>
<evidence type="ECO:0000313" key="7">
    <source>
        <dbReference type="Proteomes" id="UP000000466"/>
    </source>
</evidence>
<evidence type="ECO:0000256" key="2">
    <source>
        <dbReference type="ARBA" id="ARBA00008791"/>
    </source>
</evidence>
<feature type="domain" description="UspA" evidence="5">
    <location>
        <begin position="172"/>
        <end position="285"/>
    </location>
</feature>
<comment type="function">
    <text evidence="4">Required for resistance to DNA-damaging agents.</text>
</comment>
<sequence>MASKQILVVIDPLTDDQLALTRAVHLAADLDASLRLFCCCYLTEEEMASYNSRKDAKHSHMAETSAWLNELAAPLKAQGLEVDCEAVWNQQWEVMVVQAAARVGAHLIVKSSFQHSAMTRRFARTSDVYLMRTASCPVLLVKSDDAWQNNIILAAVSLDASDDDAHGVLNNRILNYAHRLAKATEGELHLVSALENTPDLSAIFSSLEDEPEAPDEIAAQRFGVPISRMHVKPGNPKAAITEMAQTLHADVVIIGTVARTGLAATLLGNTAEKVLDAMDTDVMVVS</sequence>
<reference evidence="6 7" key="1">
    <citation type="journal article" date="2013" name="Genome Announc.">
        <title>Complete genome sequence of Simiduia agarivorans SA1(T), a marine bacterium able to degrade a variety of polysaccharides.</title>
        <authorList>
            <person name="Lin S.Y."/>
            <person name="Shieh W.Y."/>
            <person name="Chen J.S."/>
            <person name="Tang S.L."/>
        </authorList>
    </citation>
    <scope>NUCLEOTIDE SEQUENCE [LARGE SCALE GENOMIC DNA]</scope>
    <source>
        <strain evidence="7">DSM 21679 / JCM 13881 / BCRC 17597 / SA1</strain>
    </source>
</reference>
<dbReference type="STRING" id="1117647.M5M_12927"/>
<dbReference type="InterPro" id="IPR006016">
    <property type="entry name" value="UspA"/>
</dbReference>
<dbReference type="InterPro" id="IPR006015">
    <property type="entry name" value="Universal_stress_UspA"/>
</dbReference>
<gene>
    <name evidence="6" type="ordered locus">M5M_12927</name>
</gene>
<dbReference type="Pfam" id="PF00582">
    <property type="entry name" value="Usp"/>
    <property type="match status" value="2"/>
</dbReference>
<protein>
    <submittedName>
        <fullName evidence="6">Universal stress protein UspE</fullName>
    </submittedName>
</protein>
<proteinExistence type="inferred from homology"/>
<dbReference type="PANTHER" id="PTHR47892">
    <property type="entry name" value="UNIVERSAL STRESS PROTEIN E"/>
    <property type="match status" value="1"/>
</dbReference>
<dbReference type="RefSeq" id="WP_016389435.1">
    <property type="nucleotide sequence ID" value="NC_018868.3"/>
</dbReference>
<dbReference type="KEGG" id="saga:M5M_12927"/>
<dbReference type="Gene3D" id="3.40.50.12370">
    <property type="match status" value="1"/>
</dbReference>
<evidence type="ECO:0000256" key="3">
    <source>
        <dbReference type="ARBA" id="ARBA00022490"/>
    </source>
</evidence>
<keyword evidence="7" id="KW-1185">Reference proteome</keyword>
<organism evidence="6 7">
    <name type="scientific">Simiduia agarivorans (strain DSM 21679 / JCM 13881 / BCRC 17597 / SA1)</name>
    <dbReference type="NCBI Taxonomy" id="1117647"/>
    <lineage>
        <taxon>Bacteria</taxon>
        <taxon>Pseudomonadati</taxon>
        <taxon>Pseudomonadota</taxon>
        <taxon>Gammaproteobacteria</taxon>
        <taxon>Cellvibrionales</taxon>
        <taxon>Cellvibrionaceae</taxon>
        <taxon>Simiduia</taxon>
    </lineage>
</organism>
<comment type="subcellular location">
    <subcellularLocation>
        <location evidence="1">Cytoplasm</location>
    </subcellularLocation>
</comment>
<dbReference type="OrthoDB" id="239260at2"/>
<evidence type="ECO:0000256" key="1">
    <source>
        <dbReference type="ARBA" id="ARBA00004496"/>
    </source>
</evidence>
<evidence type="ECO:0000259" key="5">
    <source>
        <dbReference type="Pfam" id="PF00582"/>
    </source>
</evidence>
<dbReference type="eggNOG" id="COG0589">
    <property type="taxonomic scope" value="Bacteria"/>
</dbReference>
<dbReference type="GO" id="GO:0005737">
    <property type="term" value="C:cytoplasm"/>
    <property type="evidence" value="ECO:0007669"/>
    <property type="project" value="UniProtKB-SubCell"/>
</dbReference>
<dbReference type="Proteomes" id="UP000000466">
    <property type="component" value="Chromosome"/>
</dbReference>
<evidence type="ECO:0000313" key="6">
    <source>
        <dbReference type="EMBL" id="AGN11339.1"/>
    </source>
</evidence>